<comment type="caution">
    <text evidence="7">The sequence shown here is derived from an EMBL/GenBank/DDBJ whole genome shotgun (WGS) entry which is preliminary data.</text>
</comment>
<dbReference type="InterPro" id="IPR013332">
    <property type="entry name" value="KPR_N"/>
</dbReference>
<evidence type="ECO:0000259" key="5">
    <source>
        <dbReference type="Pfam" id="PF02558"/>
    </source>
</evidence>
<evidence type="ECO:0000259" key="6">
    <source>
        <dbReference type="Pfam" id="PF08546"/>
    </source>
</evidence>
<dbReference type="InterPro" id="IPR036291">
    <property type="entry name" value="NAD(P)-bd_dom_sf"/>
</dbReference>
<feature type="domain" description="Ketopantoate reductase N-terminal" evidence="5">
    <location>
        <begin position="4"/>
        <end position="151"/>
    </location>
</feature>
<dbReference type="FunFam" id="3.40.50.720:FF:000307">
    <property type="entry name" value="2-dehydropantoate 2-reductase"/>
    <property type="match status" value="1"/>
</dbReference>
<reference evidence="7 8" key="1">
    <citation type="submission" date="2018-07" db="EMBL/GenBank/DDBJ databases">
        <title>Genomic Encyclopedia of Type Strains, Phase IV (KMG-IV): sequencing the most valuable type-strain genomes for metagenomic binning, comparative biology and taxonomic classification.</title>
        <authorList>
            <person name="Goeker M."/>
        </authorList>
    </citation>
    <scope>NUCLEOTIDE SEQUENCE [LARGE SCALE GENOMIC DNA]</scope>
    <source>
        <strain evidence="7 8">DSM 25281</strain>
    </source>
</reference>
<keyword evidence="3 4" id="KW-0560">Oxidoreductase</keyword>
<dbReference type="InterPro" id="IPR003710">
    <property type="entry name" value="ApbA"/>
</dbReference>
<evidence type="ECO:0000256" key="1">
    <source>
        <dbReference type="ARBA" id="ARBA00007870"/>
    </source>
</evidence>
<feature type="domain" description="Ketopantoate reductase C-terminal" evidence="6">
    <location>
        <begin position="177"/>
        <end position="301"/>
    </location>
</feature>
<keyword evidence="2 4" id="KW-0521">NADP</keyword>
<comment type="function">
    <text evidence="4">Catalyzes the NADPH-dependent reduction of ketopantoate into pantoic acid.</text>
</comment>
<name>A0A370GSC2_9BACI</name>
<dbReference type="PANTHER" id="PTHR21708">
    <property type="entry name" value="PROBABLE 2-DEHYDROPANTOATE 2-REDUCTASE"/>
    <property type="match status" value="1"/>
</dbReference>
<dbReference type="Pfam" id="PF08546">
    <property type="entry name" value="ApbA_C"/>
    <property type="match status" value="1"/>
</dbReference>
<dbReference type="SUPFAM" id="SSF48179">
    <property type="entry name" value="6-phosphogluconate dehydrogenase C-terminal domain-like"/>
    <property type="match status" value="1"/>
</dbReference>
<gene>
    <name evidence="7" type="ORF">DFR59_10228</name>
</gene>
<dbReference type="InterPro" id="IPR008927">
    <property type="entry name" value="6-PGluconate_DH-like_C_sf"/>
</dbReference>
<evidence type="ECO:0000256" key="4">
    <source>
        <dbReference type="RuleBase" id="RU362068"/>
    </source>
</evidence>
<dbReference type="GO" id="GO:0015940">
    <property type="term" value="P:pantothenate biosynthetic process"/>
    <property type="evidence" value="ECO:0007669"/>
    <property type="project" value="UniProtKB-UniPathway"/>
</dbReference>
<dbReference type="InterPro" id="IPR013328">
    <property type="entry name" value="6PGD_dom2"/>
</dbReference>
<comment type="pathway">
    <text evidence="4">Cofactor biosynthesis; (R)-pantothenate biosynthesis; (R)-pantoate from 3-methyl-2-oxobutanoate: step 2/2.</text>
</comment>
<dbReference type="InterPro" id="IPR051402">
    <property type="entry name" value="KPR-Related"/>
</dbReference>
<dbReference type="RefSeq" id="WP_114744274.1">
    <property type="nucleotide sequence ID" value="NZ_QQAY01000002.1"/>
</dbReference>
<protein>
    <recommendedName>
        <fullName evidence="4">2-dehydropantoate 2-reductase</fullName>
        <ecNumber evidence="4">1.1.1.169</ecNumber>
    </recommendedName>
    <alternativeName>
        <fullName evidence="4">Ketopantoate reductase</fullName>
    </alternativeName>
</protein>
<dbReference type="Gene3D" id="1.10.1040.10">
    <property type="entry name" value="N-(1-d-carboxylethyl)-l-norvaline Dehydrogenase, domain 2"/>
    <property type="match status" value="1"/>
</dbReference>
<dbReference type="AlphaFoldDB" id="A0A370GSC2"/>
<keyword evidence="8" id="KW-1185">Reference proteome</keyword>
<comment type="catalytic activity">
    <reaction evidence="4">
        <text>(R)-pantoate + NADP(+) = 2-dehydropantoate + NADPH + H(+)</text>
        <dbReference type="Rhea" id="RHEA:16233"/>
        <dbReference type="ChEBI" id="CHEBI:11561"/>
        <dbReference type="ChEBI" id="CHEBI:15378"/>
        <dbReference type="ChEBI" id="CHEBI:15980"/>
        <dbReference type="ChEBI" id="CHEBI:57783"/>
        <dbReference type="ChEBI" id="CHEBI:58349"/>
        <dbReference type="EC" id="1.1.1.169"/>
    </reaction>
</comment>
<dbReference type="NCBIfam" id="TIGR00745">
    <property type="entry name" value="apbA_panE"/>
    <property type="match status" value="1"/>
</dbReference>
<sequence>MKLLIVGAGAVGGYFGGRLAEKGEDVTFLVREKRKEQLKENGLTIQSTHGNIHIEPKVLVSGEEHDSFDAVFLSTKAYHLHKAVIDIKPYTNENTLIIPLLNGISHLELLENHFKKENILGGLCFIESTLDSNGGIHHTSPMHETVFGPRDGEMTESILLLNKALHGSKAEFRLSENIMQEMWHKYLFISTFSGVTSLFRSPIGPIREQPESRSIMHQLIAEVKETVIAIKAPVLNGIDEILKSKLQEIGQGMKSSLQRDMEKGQDIEAEHLFGHMKALATHHNIQTPVLDVIYANLKVYESNK</sequence>
<dbReference type="GO" id="GO:0008677">
    <property type="term" value="F:2-dehydropantoate 2-reductase activity"/>
    <property type="evidence" value="ECO:0007669"/>
    <property type="project" value="UniProtKB-EC"/>
</dbReference>
<evidence type="ECO:0000256" key="2">
    <source>
        <dbReference type="ARBA" id="ARBA00022857"/>
    </source>
</evidence>
<dbReference type="Proteomes" id="UP000255326">
    <property type="component" value="Unassembled WGS sequence"/>
</dbReference>
<evidence type="ECO:0000256" key="3">
    <source>
        <dbReference type="ARBA" id="ARBA00023002"/>
    </source>
</evidence>
<dbReference type="EC" id="1.1.1.169" evidence="4"/>
<dbReference type="Gene3D" id="3.40.50.720">
    <property type="entry name" value="NAD(P)-binding Rossmann-like Domain"/>
    <property type="match status" value="1"/>
</dbReference>
<dbReference type="PANTHER" id="PTHR21708:SF26">
    <property type="entry name" value="2-DEHYDROPANTOATE 2-REDUCTASE"/>
    <property type="match status" value="1"/>
</dbReference>
<accession>A0A370GSC2</accession>
<keyword evidence="4" id="KW-0566">Pantothenate biosynthesis</keyword>
<comment type="similarity">
    <text evidence="1 4">Belongs to the ketopantoate reductase family.</text>
</comment>
<dbReference type="GO" id="GO:0005737">
    <property type="term" value="C:cytoplasm"/>
    <property type="evidence" value="ECO:0007669"/>
    <property type="project" value="TreeGrafter"/>
</dbReference>
<dbReference type="Pfam" id="PF02558">
    <property type="entry name" value="ApbA"/>
    <property type="match status" value="1"/>
</dbReference>
<dbReference type="UniPathway" id="UPA00028">
    <property type="reaction ID" value="UER00004"/>
</dbReference>
<evidence type="ECO:0000313" key="7">
    <source>
        <dbReference type="EMBL" id="RDI45404.1"/>
    </source>
</evidence>
<evidence type="ECO:0000313" key="8">
    <source>
        <dbReference type="Proteomes" id="UP000255326"/>
    </source>
</evidence>
<organism evidence="7 8">
    <name type="scientific">Falsibacillus pallidus</name>
    <dbReference type="NCBI Taxonomy" id="493781"/>
    <lineage>
        <taxon>Bacteria</taxon>
        <taxon>Bacillati</taxon>
        <taxon>Bacillota</taxon>
        <taxon>Bacilli</taxon>
        <taxon>Bacillales</taxon>
        <taxon>Bacillaceae</taxon>
        <taxon>Falsibacillus</taxon>
    </lineage>
</organism>
<dbReference type="SUPFAM" id="SSF51735">
    <property type="entry name" value="NAD(P)-binding Rossmann-fold domains"/>
    <property type="match status" value="1"/>
</dbReference>
<dbReference type="OrthoDB" id="9793586at2"/>
<proteinExistence type="inferred from homology"/>
<dbReference type="InterPro" id="IPR013752">
    <property type="entry name" value="KPA_reductase"/>
</dbReference>
<dbReference type="EMBL" id="QQAY01000002">
    <property type="protein sequence ID" value="RDI45404.1"/>
    <property type="molecule type" value="Genomic_DNA"/>
</dbReference>
<dbReference type="FunFam" id="1.10.1040.10:FF:000017">
    <property type="entry name" value="2-dehydropantoate 2-reductase"/>
    <property type="match status" value="1"/>
</dbReference>